<comment type="caution">
    <text evidence="1">The sequence shown here is derived from an EMBL/GenBank/DDBJ whole genome shotgun (WGS) entry which is preliminary data.</text>
</comment>
<sequence length="57" mass="6641">MKRYYLSTPIRTMTVAVDEQNIVKNVKSFQGDAIHNIPMDDLLDLLREEGQVEMMEI</sequence>
<organism evidence="1">
    <name type="scientific">marine sediment metagenome</name>
    <dbReference type="NCBI Taxonomy" id="412755"/>
    <lineage>
        <taxon>unclassified sequences</taxon>
        <taxon>metagenomes</taxon>
        <taxon>ecological metagenomes</taxon>
    </lineage>
</organism>
<protein>
    <submittedName>
        <fullName evidence="1">Uncharacterized protein</fullName>
    </submittedName>
</protein>
<proteinExistence type="predicted"/>
<name>A0A0F8XCB6_9ZZZZ</name>
<evidence type="ECO:0000313" key="1">
    <source>
        <dbReference type="EMBL" id="KKK66827.1"/>
    </source>
</evidence>
<dbReference type="EMBL" id="LAZR01059896">
    <property type="protein sequence ID" value="KKK66827.1"/>
    <property type="molecule type" value="Genomic_DNA"/>
</dbReference>
<dbReference type="AlphaFoldDB" id="A0A0F8XCB6"/>
<reference evidence="1" key="1">
    <citation type="journal article" date="2015" name="Nature">
        <title>Complex archaea that bridge the gap between prokaryotes and eukaryotes.</title>
        <authorList>
            <person name="Spang A."/>
            <person name="Saw J.H."/>
            <person name="Jorgensen S.L."/>
            <person name="Zaremba-Niedzwiedzka K."/>
            <person name="Martijn J."/>
            <person name="Lind A.E."/>
            <person name="van Eijk R."/>
            <person name="Schleper C."/>
            <person name="Guy L."/>
            <person name="Ettema T.J."/>
        </authorList>
    </citation>
    <scope>NUCLEOTIDE SEQUENCE</scope>
</reference>
<gene>
    <name evidence="1" type="ORF">LCGC14_2960170</name>
</gene>
<accession>A0A0F8XCB6</accession>